<keyword evidence="4 10" id="KW-0479">Metal-binding</keyword>
<dbReference type="InterPro" id="IPR036909">
    <property type="entry name" value="Cyt_c-like_dom_sf"/>
</dbReference>
<keyword evidence="2" id="KW-1003">Cell membrane</keyword>
<feature type="binding site" description="covalent" evidence="9">
    <location>
        <position position="196"/>
    </location>
    <ligand>
        <name>heme c</name>
        <dbReference type="ChEBI" id="CHEBI:61717"/>
        <label>2</label>
    </ligand>
</feature>
<feature type="domain" description="Cytochrome c" evidence="14">
    <location>
        <begin position="178"/>
        <end position="287"/>
    </location>
</feature>
<dbReference type="GO" id="GO:0016614">
    <property type="term" value="F:oxidoreductase activity, acting on CH-OH group of donors"/>
    <property type="evidence" value="ECO:0007669"/>
    <property type="project" value="InterPro"/>
</dbReference>
<feature type="domain" description="Cytochrome c" evidence="14">
    <location>
        <begin position="31"/>
        <end position="135"/>
    </location>
</feature>
<dbReference type="Pfam" id="PF13442">
    <property type="entry name" value="Cytochrome_CBB3"/>
    <property type="match status" value="2"/>
</dbReference>
<feature type="binding site" description="axial binding residue" evidence="10">
    <location>
        <position position="49"/>
    </location>
    <ligand>
        <name>heme c</name>
        <dbReference type="ChEBI" id="CHEBI:61717"/>
        <label>1</label>
    </ligand>
    <ligandPart>
        <name>Fe</name>
        <dbReference type="ChEBI" id="CHEBI:18248"/>
    </ligandPart>
</feature>
<feature type="binding site" description="axial binding residue" evidence="10">
    <location>
        <position position="342"/>
    </location>
    <ligand>
        <name>heme c</name>
        <dbReference type="ChEBI" id="CHEBI:61717"/>
        <label>3</label>
    </ligand>
    <ligandPart>
        <name>Fe</name>
        <dbReference type="ChEBI" id="CHEBI:18248"/>
    </ligandPart>
</feature>
<keyword evidence="3 9" id="KW-0349">Heme</keyword>
<evidence type="ECO:0000259" key="14">
    <source>
        <dbReference type="PROSITE" id="PS51007"/>
    </source>
</evidence>
<dbReference type="EMBL" id="CP014136">
    <property type="protein sequence ID" value="ATA21641.1"/>
    <property type="molecule type" value="Genomic_DNA"/>
</dbReference>
<dbReference type="GO" id="GO:0020037">
    <property type="term" value="F:heme binding"/>
    <property type="evidence" value="ECO:0007669"/>
    <property type="project" value="InterPro"/>
</dbReference>
<keyword evidence="12" id="KW-0812">Transmembrane</keyword>
<evidence type="ECO:0000256" key="9">
    <source>
        <dbReference type="PIRSR" id="PIRSR000018-50"/>
    </source>
</evidence>
<feature type="binding site" description="covalent" evidence="9">
    <location>
        <position position="45"/>
    </location>
    <ligand>
        <name>heme c</name>
        <dbReference type="ChEBI" id="CHEBI:61717"/>
        <label>1</label>
    </ligand>
</feature>
<evidence type="ECO:0000256" key="7">
    <source>
        <dbReference type="ARBA" id="ARBA00023004"/>
    </source>
</evidence>
<feature type="binding site" description="covalent" evidence="9">
    <location>
        <position position="48"/>
    </location>
    <ligand>
        <name>heme c</name>
        <dbReference type="ChEBI" id="CHEBI:61717"/>
        <label>1</label>
    </ligand>
</feature>
<dbReference type="PANTHER" id="PTHR35008">
    <property type="entry name" value="BLL4482 PROTEIN-RELATED"/>
    <property type="match status" value="1"/>
</dbReference>
<evidence type="ECO:0000256" key="1">
    <source>
        <dbReference type="ARBA" id="ARBA00004236"/>
    </source>
</evidence>
<dbReference type="PROSITE" id="PS51007">
    <property type="entry name" value="CYTC"/>
    <property type="match status" value="3"/>
</dbReference>
<evidence type="ECO:0000256" key="4">
    <source>
        <dbReference type="ARBA" id="ARBA00022723"/>
    </source>
</evidence>
<evidence type="ECO:0000256" key="6">
    <source>
        <dbReference type="ARBA" id="ARBA00022737"/>
    </source>
</evidence>
<feature type="transmembrane region" description="Helical" evidence="12">
    <location>
        <begin position="439"/>
        <end position="463"/>
    </location>
</feature>
<dbReference type="GO" id="GO:0009055">
    <property type="term" value="F:electron transfer activity"/>
    <property type="evidence" value="ECO:0007669"/>
    <property type="project" value="InterPro"/>
</dbReference>
<keyword evidence="16" id="KW-1185">Reference proteome</keyword>
<feature type="binding site" description="covalent" evidence="9">
    <location>
        <position position="193"/>
    </location>
    <ligand>
        <name>heme c</name>
        <dbReference type="ChEBI" id="CHEBI:61717"/>
        <label>2</label>
    </ligand>
</feature>
<keyword evidence="5 13" id="KW-0732">Signal</keyword>
<dbReference type="PANTHER" id="PTHR35008:SF8">
    <property type="entry name" value="ALCOHOL DEHYDROGENASE CYTOCHROME C SUBUNIT"/>
    <property type="match status" value="1"/>
</dbReference>
<feature type="chain" id="PRO_5012083536" evidence="13">
    <location>
        <begin position="24"/>
        <end position="470"/>
    </location>
</feature>
<organism evidence="15 16">
    <name type="scientific">Gibbsiella quercinecans</name>
    <dbReference type="NCBI Taxonomy" id="929813"/>
    <lineage>
        <taxon>Bacteria</taxon>
        <taxon>Pseudomonadati</taxon>
        <taxon>Pseudomonadota</taxon>
        <taxon>Gammaproteobacteria</taxon>
        <taxon>Enterobacterales</taxon>
        <taxon>Yersiniaceae</taxon>
        <taxon>Gibbsiella</taxon>
    </lineage>
</organism>
<evidence type="ECO:0000256" key="3">
    <source>
        <dbReference type="ARBA" id="ARBA00022617"/>
    </source>
</evidence>
<evidence type="ECO:0000256" key="12">
    <source>
        <dbReference type="SAM" id="Phobius"/>
    </source>
</evidence>
<dbReference type="GO" id="GO:0005886">
    <property type="term" value="C:plasma membrane"/>
    <property type="evidence" value="ECO:0007669"/>
    <property type="project" value="UniProtKB-SubCell"/>
</dbReference>
<feature type="binding site" description="covalent" evidence="9">
    <location>
        <position position="338"/>
    </location>
    <ligand>
        <name>heme c</name>
        <dbReference type="ChEBI" id="CHEBI:61717"/>
        <label>3</label>
    </ligand>
</feature>
<keyword evidence="12" id="KW-1133">Transmembrane helix</keyword>
<evidence type="ECO:0000256" key="5">
    <source>
        <dbReference type="ARBA" id="ARBA00022729"/>
    </source>
</evidence>
<feature type="binding site" description="axial binding residue" evidence="10">
    <location>
        <position position="197"/>
    </location>
    <ligand>
        <name>heme c</name>
        <dbReference type="ChEBI" id="CHEBI:61717"/>
        <label>2</label>
    </ligand>
    <ligandPart>
        <name>Fe</name>
        <dbReference type="ChEBI" id="CHEBI:18248"/>
    </ligandPart>
</feature>
<keyword evidence="6" id="KW-0677">Repeat</keyword>
<evidence type="ECO:0000256" key="13">
    <source>
        <dbReference type="SAM" id="SignalP"/>
    </source>
</evidence>
<feature type="binding site" description="covalent" evidence="9">
    <location>
        <position position="341"/>
    </location>
    <ligand>
        <name>heme c</name>
        <dbReference type="ChEBI" id="CHEBI:61717"/>
        <label>3</label>
    </ligand>
</feature>
<comment type="cofactor">
    <cofactor evidence="9">
        <name>heme c</name>
        <dbReference type="ChEBI" id="CHEBI:61717"/>
    </cofactor>
    <text evidence="9">Binds 3 heme c groups covalently per subunit.</text>
</comment>
<dbReference type="Gene3D" id="1.10.760.10">
    <property type="entry name" value="Cytochrome c-like domain"/>
    <property type="match status" value="2"/>
</dbReference>
<evidence type="ECO:0000256" key="8">
    <source>
        <dbReference type="ARBA" id="ARBA00023136"/>
    </source>
</evidence>
<dbReference type="OrthoDB" id="9811281at2"/>
<dbReference type="RefSeq" id="WP_095848222.1">
    <property type="nucleotide sequence ID" value="NZ_CP014136.1"/>
</dbReference>
<dbReference type="InterPro" id="IPR009056">
    <property type="entry name" value="Cyt_c-like_dom"/>
</dbReference>
<feature type="compositionally biased region" description="Polar residues" evidence="11">
    <location>
        <begin position="291"/>
        <end position="301"/>
    </location>
</feature>
<evidence type="ECO:0000313" key="15">
    <source>
        <dbReference type="EMBL" id="ATA21641.1"/>
    </source>
</evidence>
<accession>A0A250B693</accession>
<keyword evidence="8 12" id="KW-0472">Membrane</keyword>
<comment type="subcellular location">
    <subcellularLocation>
        <location evidence="1">Cell membrane</location>
    </subcellularLocation>
</comment>
<reference evidence="15 16" key="1">
    <citation type="submission" date="2016-01" db="EMBL/GenBank/DDBJ databases">
        <authorList>
            <person name="Oliw E.H."/>
        </authorList>
    </citation>
    <scope>NUCLEOTIDE SEQUENCE [LARGE SCALE GENOMIC DNA]</scope>
    <source>
        <strain evidence="15 16">FRB97</strain>
    </source>
</reference>
<dbReference type="InterPro" id="IPR051459">
    <property type="entry name" value="Cytochrome_c-type_DH"/>
</dbReference>
<feature type="signal peptide" evidence="13">
    <location>
        <begin position="1"/>
        <end position="23"/>
    </location>
</feature>
<dbReference type="InterPro" id="IPR014353">
    <property type="entry name" value="Membr-bd_ADH_cyt_c"/>
</dbReference>
<evidence type="ECO:0000256" key="11">
    <source>
        <dbReference type="SAM" id="MobiDB-lite"/>
    </source>
</evidence>
<dbReference type="AlphaFoldDB" id="A0A250B693"/>
<feature type="domain" description="Cytochrome c" evidence="14">
    <location>
        <begin position="325"/>
        <end position="415"/>
    </location>
</feature>
<keyword evidence="7 10" id="KW-0408">Iron</keyword>
<dbReference type="Proteomes" id="UP000217182">
    <property type="component" value="Chromosome"/>
</dbReference>
<dbReference type="SUPFAM" id="SSF46626">
    <property type="entry name" value="Cytochrome c"/>
    <property type="match status" value="3"/>
</dbReference>
<evidence type="ECO:0000313" key="16">
    <source>
        <dbReference type="Proteomes" id="UP000217182"/>
    </source>
</evidence>
<gene>
    <name evidence="15" type="ORF">AWC35_21120</name>
</gene>
<name>A0A250B693_9GAMM</name>
<proteinExistence type="predicted"/>
<evidence type="ECO:0000256" key="2">
    <source>
        <dbReference type="ARBA" id="ARBA00022475"/>
    </source>
</evidence>
<evidence type="ECO:0000256" key="10">
    <source>
        <dbReference type="PIRSR" id="PIRSR000018-51"/>
    </source>
</evidence>
<protein>
    <submittedName>
        <fullName evidence="15">Gluconate 2-dehydrogenase</fullName>
    </submittedName>
</protein>
<dbReference type="KEGG" id="gqu:AWC35_21120"/>
<dbReference type="GO" id="GO:0005506">
    <property type="term" value="F:iron ion binding"/>
    <property type="evidence" value="ECO:0007669"/>
    <property type="project" value="InterPro"/>
</dbReference>
<dbReference type="PIRSF" id="PIRSF000018">
    <property type="entry name" value="Mb_ADH_cyt_c"/>
    <property type="match status" value="1"/>
</dbReference>
<sequence length="470" mass="49358">MRLPMMRTATGTLLLSLCAAAHAATADADPARVQRGAYLATAGDCAACHQNPTHGDGFSGGYALQSPLGTIYGSNITPSLKYGIGQYSLEDFTRVMRKGVAPGNHYLYPAMPYTAFAGMSDDDLKALYSYLMLGVKPVDKPAPETKLGFPFSLRPAMFFWNALFLNQGVVPGADAAPGSSERGEYLVKTLAHCSTCHTPRNLMMAESGDKLLAGGKVNGWTAPNITPDPAAGIGNWRQDEIVTYLKTGALHGKAIAAGEMGTAVSASFSKLDDSDLLSIARYLRGVPPINNGETTPRSGGTHSAPAPLGQIETGMSADIRSYIDTANMSGAQIYNGACAACHGNDGRGTQDAQHFYPSLVGSSAVGSADPANLIMTVAEGVNRVTPAGHAFMPAFANQFTTAELTKVVDYVSTAFGSPTQHVSQRTVEETLQSGQPNALLRYAGAIIWAGVAVVALGVAGFSIRRRKKRT</sequence>
<feature type="region of interest" description="Disordered" evidence="11">
    <location>
        <begin position="288"/>
        <end position="308"/>
    </location>
</feature>